<evidence type="ECO:0000313" key="2">
    <source>
        <dbReference type="EMBL" id="KAG2227232.1"/>
    </source>
</evidence>
<feature type="domain" description="C2H2-type" evidence="1">
    <location>
        <begin position="11"/>
        <end position="34"/>
    </location>
</feature>
<keyword evidence="3" id="KW-1185">Reference proteome</keyword>
<comment type="caution">
    <text evidence="2">The sequence shown here is derived from an EMBL/GenBank/DDBJ whole genome shotgun (WGS) entry which is preliminary data.</text>
</comment>
<accession>A0A8H7SFL0</accession>
<evidence type="ECO:0000313" key="3">
    <source>
        <dbReference type="Proteomes" id="UP000646827"/>
    </source>
</evidence>
<sequence>MEKLDSILLPCTDEKCTSTFKNQKALLNHVNDYHKLEYVVNFKKNKDALCVKLKRNKNRLLCPYCTNNFNSFSAIRKHLTRLEGNCETNKDSPNSDLDDENDAVHVLLPDCPSYDDSLPVPSDPCRRHSFAEAIVQGCQSMEASEDEKSKNEWIIGKLQLEPMALIEDSESIQKAEYNAFTHAVNIQRMTGKRFICHPIVPAKRKLQKSSSHEILATSFAHLIHSSPLRDILLERHYFEVNHEVCQMLNADWEHAPHIKYACAQVLAGCILVNEKAGQAVLVNTLEVYCRLRSVDIHRELSNQHGSLPPPTSYYENVCPCVLTTSDGEKLTIGTQTMNALITSTIRLDIKEEPKVGPTTCTADFRSKTIKIYIDHGSWEKAVKISKNTITRQLEQFNLTSQLRQIRSQFHHPSSYYLIRASSFLAMPFSCQPLSVFTFENHEHGNNKTNAHEKASMIASRLFKLIAHQVLSTTKPSLSKAQVNQLASQCATGKVRDILVNISSSLTDADDILILHNRELNNSLTQLASLMSSDIAKVNKSYVIPNIQKRLKALLEE</sequence>
<dbReference type="PROSITE" id="PS00028">
    <property type="entry name" value="ZINC_FINGER_C2H2_1"/>
    <property type="match status" value="1"/>
</dbReference>
<name>A0A8H7SFL0_9FUNG</name>
<dbReference type="EMBL" id="JAEPRB010000009">
    <property type="protein sequence ID" value="KAG2227232.1"/>
    <property type="molecule type" value="Genomic_DNA"/>
</dbReference>
<reference evidence="2 3" key="1">
    <citation type="submission" date="2020-12" db="EMBL/GenBank/DDBJ databases">
        <title>Metabolic potential, ecology and presence of endohyphal bacteria is reflected in genomic diversity of Mucoromycotina.</title>
        <authorList>
            <person name="Muszewska A."/>
            <person name="Okrasinska A."/>
            <person name="Steczkiewicz K."/>
            <person name="Drgas O."/>
            <person name="Orlowska M."/>
            <person name="Perlinska-Lenart U."/>
            <person name="Aleksandrzak-Piekarczyk T."/>
            <person name="Szatraj K."/>
            <person name="Zielenkiewicz U."/>
            <person name="Pilsyk S."/>
            <person name="Malc E."/>
            <person name="Mieczkowski P."/>
            <person name="Kruszewska J.S."/>
            <person name="Biernat P."/>
            <person name="Pawlowska J."/>
        </authorList>
    </citation>
    <scope>NUCLEOTIDE SEQUENCE [LARGE SCALE GENOMIC DNA]</scope>
    <source>
        <strain evidence="2 3">CBS 142.35</strain>
    </source>
</reference>
<protein>
    <recommendedName>
        <fullName evidence="1">C2H2-type domain-containing protein</fullName>
    </recommendedName>
</protein>
<proteinExistence type="predicted"/>
<dbReference type="OrthoDB" id="2250876at2759"/>
<gene>
    <name evidence="2" type="ORF">INT45_008476</name>
</gene>
<organism evidence="2 3">
    <name type="scientific">Circinella minor</name>
    <dbReference type="NCBI Taxonomy" id="1195481"/>
    <lineage>
        <taxon>Eukaryota</taxon>
        <taxon>Fungi</taxon>
        <taxon>Fungi incertae sedis</taxon>
        <taxon>Mucoromycota</taxon>
        <taxon>Mucoromycotina</taxon>
        <taxon>Mucoromycetes</taxon>
        <taxon>Mucorales</taxon>
        <taxon>Lichtheimiaceae</taxon>
        <taxon>Circinella</taxon>
    </lineage>
</organism>
<dbReference type="InterPro" id="IPR013087">
    <property type="entry name" value="Znf_C2H2_type"/>
</dbReference>
<evidence type="ECO:0000259" key="1">
    <source>
        <dbReference type="PROSITE" id="PS00028"/>
    </source>
</evidence>
<dbReference type="AlphaFoldDB" id="A0A8H7SFL0"/>
<dbReference type="Proteomes" id="UP000646827">
    <property type="component" value="Unassembled WGS sequence"/>
</dbReference>